<sequence length="514" mass="58299">MALNTLLQILWLPFLLLLPLLVLLLKKLNKPQKHFPPGPPKLPIIGNLHQFNQSGSSAHPNLWRLSKRYGPVMLLHLGRIPTLIISSAEAAKQVMKDNDLHCCSRPASTGSRKLTYNYLDMGFAPYGEYWREIRKICVLELFSVKRVQSYRSIREEEVVKMIKSILDESTSSSSSSVDLTEKLFALMGSMTFRIVFGTSFEGSDFEHEKFHQVLHDTEIMLAGFSAADYFPSYIGNIIDRISSKHKIFDRVSGEVHRFFQQVIDDHLKPGRTQQDHEDIVDVLLKIVREQTGFGAAQLGHNNIKAVLLNLFLGGIDTGAITMLWAMAELAKKPRLMKKAQDEVRSCVGNKANVSETDTEQLQYLKMIVKETLRLHPPAPLLLPRKTMSPFKVLGYDVEPNTLVLINDWAISRDPEFWNDPEEFIPERFDDSSLDFKGQNFEFLPFGAGRRICPGIYMATTTLELGLANLLHCFDWKLPEGMKEEDINMEETTGALALTISKKTALNLVPVKFSY</sequence>
<protein>
    <submittedName>
        <fullName evidence="11">Uncharacterized protein</fullName>
    </submittedName>
</protein>
<accession>A0AAW1X6U5</accession>
<evidence type="ECO:0000256" key="3">
    <source>
        <dbReference type="ARBA" id="ARBA00022617"/>
    </source>
</evidence>
<dbReference type="PRINTS" id="PR00385">
    <property type="entry name" value="P450"/>
</dbReference>
<evidence type="ECO:0000256" key="2">
    <source>
        <dbReference type="ARBA" id="ARBA00010617"/>
    </source>
</evidence>
<dbReference type="CDD" id="cd11072">
    <property type="entry name" value="CYP71-like"/>
    <property type="match status" value="1"/>
</dbReference>
<name>A0AAW1X6U5_RUBAR</name>
<keyword evidence="10" id="KW-1133">Transmembrane helix</keyword>
<dbReference type="GO" id="GO:0016705">
    <property type="term" value="F:oxidoreductase activity, acting on paired donors, with incorporation or reduction of molecular oxygen"/>
    <property type="evidence" value="ECO:0007669"/>
    <property type="project" value="InterPro"/>
</dbReference>
<dbReference type="SUPFAM" id="SSF48264">
    <property type="entry name" value="Cytochrome P450"/>
    <property type="match status" value="1"/>
</dbReference>
<evidence type="ECO:0000256" key="7">
    <source>
        <dbReference type="ARBA" id="ARBA00023033"/>
    </source>
</evidence>
<dbReference type="InterPro" id="IPR001128">
    <property type="entry name" value="Cyt_P450"/>
</dbReference>
<keyword evidence="7 9" id="KW-0503">Monooxygenase</keyword>
<keyword evidence="3 8" id="KW-0349">Heme</keyword>
<evidence type="ECO:0000313" key="12">
    <source>
        <dbReference type="Proteomes" id="UP001457282"/>
    </source>
</evidence>
<keyword evidence="5 9" id="KW-0560">Oxidoreductase</keyword>
<evidence type="ECO:0000313" key="11">
    <source>
        <dbReference type="EMBL" id="KAK9932001.1"/>
    </source>
</evidence>
<dbReference type="AlphaFoldDB" id="A0AAW1X6U5"/>
<dbReference type="GO" id="GO:0005506">
    <property type="term" value="F:iron ion binding"/>
    <property type="evidence" value="ECO:0007669"/>
    <property type="project" value="InterPro"/>
</dbReference>
<keyword evidence="4 8" id="KW-0479">Metal-binding</keyword>
<evidence type="ECO:0000256" key="9">
    <source>
        <dbReference type="RuleBase" id="RU000461"/>
    </source>
</evidence>
<evidence type="ECO:0000256" key="5">
    <source>
        <dbReference type="ARBA" id="ARBA00023002"/>
    </source>
</evidence>
<organism evidence="11 12">
    <name type="scientific">Rubus argutus</name>
    <name type="common">Southern blackberry</name>
    <dbReference type="NCBI Taxonomy" id="59490"/>
    <lineage>
        <taxon>Eukaryota</taxon>
        <taxon>Viridiplantae</taxon>
        <taxon>Streptophyta</taxon>
        <taxon>Embryophyta</taxon>
        <taxon>Tracheophyta</taxon>
        <taxon>Spermatophyta</taxon>
        <taxon>Magnoliopsida</taxon>
        <taxon>eudicotyledons</taxon>
        <taxon>Gunneridae</taxon>
        <taxon>Pentapetalae</taxon>
        <taxon>rosids</taxon>
        <taxon>fabids</taxon>
        <taxon>Rosales</taxon>
        <taxon>Rosaceae</taxon>
        <taxon>Rosoideae</taxon>
        <taxon>Rosoideae incertae sedis</taxon>
        <taxon>Rubus</taxon>
    </lineage>
</organism>
<dbReference type="Gene3D" id="1.10.630.10">
    <property type="entry name" value="Cytochrome P450"/>
    <property type="match status" value="1"/>
</dbReference>
<feature type="transmembrane region" description="Helical" evidence="10">
    <location>
        <begin position="6"/>
        <end position="25"/>
    </location>
</feature>
<comment type="cofactor">
    <cofactor evidence="1 8">
        <name>heme</name>
        <dbReference type="ChEBI" id="CHEBI:30413"/>
    </cofactor>
</comment>
<dbReference type="GO" id="GO:0020037">
    <property type="term" value="F:heme binding"/>
    <property type="evidence" value="ECO:0007669"/>
    <property type="project" value="InterPro"/>
</dbReference>
<gene>
    <name evidence="11" type="ORF">M0R45_019252</name>
</gene>
<evidence type="ECO:0000256" key="6">
    <source>
        <dbReference type="ARBA" id="ARBA00023004"/>
    </source>
</evidence>
<dbReference type="FunFam" id="1.10.630.10:FF:000011">
    <property type="entry name" value="Cytochrome P450 83B1"/>
    <property type="match status" value="1"/>
</dbReference>
<dbReference type="PANTHER" id="PTHR47955:SF19">
    <property type="entry name" value="CYTOCHROME P450 71A9-LIKE ISOFORM X1"/>
    <property type="match status" value="1"/>
</dbReference>
<comment type="caution">
    <text evidence="11">The sequence shown here is derived from an EMBL/GenBank/DDBJ whole genome shotgun (WGS) entry which is preliminary data.</text>
</comment>
<evidence type="ECO:0000256" key="4">
    <source>
        <dbReference type="ARBA" id="ARBA00022723"/>
    </source>
</evidence>
<keyword evidence="6 8" id="KW-0408">Iron</keyword>
<dbReference type="EMBL" id="JBEDUW010000004">
    <property type="protein sequence ID" value="KAK9932001.1"/>
    <property type="molecule type" value="Genomic_DNA"/>
</dbReference>
<dbReference type="InterPro" id="IPR036396">
    <property type="entry name" value="Cyt_P450_sf"/>
</dbReference>
<evidence type="ECO:0000256" key="1">
    <source>
        <dbReference type="ARBA" id="ARBA00001971"/>
    </source>
</evidence>
<dbReference type="Pfam" id="PF00067">
    <property type="entry name" value="p450"/>
    <property type="match status" value="1"/>
</dbReference>
<dbReference type="Proteomes" id="UP001457282">
    <property type="component" value="Unassembled WGS sequence"/>
</dbReference>
<keyword evidence="12" id="KW-1185">Reference proteome</keyword>
<comment type="similarity">
    <text evidence="2 9">Belongs to the cytochrome P450 family.</text>
</comment>
<evidence type="ECO:0000256" key="10">
    <source>
        <dbReference type="SAM" id="Phobius"/>
    </source>
</evidence>
<proteinExistence type="inferred from homology"/>
<feature type="transmembrane region" description="Helical" evidence="10">
    <location>
        <begin position="306"/>
        <end position="327"/>
    </location>
</feature>
<dbReference type="InterPro" id="IPR002401">
    <property type="entry name" value="Cyt_P450_E_grp-I"/>
</dbReference>
<dbReference type="PROSITE" id="PS00086">
    <property type="entry name" value="CYTOCHROME_P450"/>
    <property type="match status" value="1"/>
</dbReference>
<dbReference type="InterPro" id="IPR017972">
    <property type="entry name" value="Cyt_P450_CS"/>
</dbReference>
<reference evidence="11 12" key="1">
    <citation type="journal article" date="2023" name="G3 (Bethesda)">
        <title>A chromosome-length genome assembly and annotation of blackberry (Rubus argutus, cv. 'Hillquist').</title>
        <authorList>
            <person name="Bruna T."/>
            <person name="Aryal R."/>
            <person name="Dudchenko O."/>
            <person name="Sargent D.J."/>
            <person name="Mead D."/>
            <person name="Buti M."/>
            <person name="Cavallini A."/>
            <person name="Hytonen T."/>
            <person name="Andres J."/>
            <person name="Pham M."/>
            <person name="Weisz D."/>
            <person name="Mascagni F."/>
            <person name="Usai G."/>
            <person name="Natali L."/>
            <person name="Bassil N."/>
            <person name="Fernandez G.E."/>
            <person name="Lomsadze A."/>
            <person name="Armour M."/>
            <person name="Olukolu B."/>
            <person name="Poorten T."/>
            <person name="Britton C."/>
            <person name="Davik J."/>
            <person name="Ashrafi H."/>
            <person name="Aiden E.L."/>
            <person name="Borodovsky M."/>
            <person name="Worthington M."/>
        </authorList>
    </citation>
    <scope>NUCLEOTIDE SEQUENCE [LARGE SCALE GENOMIC DNA]</scope>
    <source>
        <strain evidence="11">PI 553951</strain>
    </source>
</reference>
<evidence type="ECO:0000256" key="8">
    <source>
        <dbReference type="PIRSR" id="PIRSR602401-1"/>
    </source>
</evidence>
<feature type="binding site" description="axial binding residue" evidence="8">
    <location>
        <position position="452"/>
    </location>
    <ligand>
        <name>heme</name>
        <dbReference type="ChEBI" id="CHEBI:30413"/>
    </ligand>
    <ligandPart>
        <name>Fe</name>
        <dbReference type="ChEBI" id="CHEBI:18248"/>
    </ligandPart>
</feature>
<keyword evidence="10" id="KW-0472">Membrane</keyword>
<dbReference type="PRINTS" id="PR00463">
    <property type="entry name" value="EP450I"/>
</dbReference>
<dbReference type="PANTHER" id="PTHR47955">
    <property type="entry name" value="CYTOCHROME P450 FAMILY 71 PROTEIN"/>
    <property type="match status" value="1"/>
</dbReference>
<dbReference type="GO" id="GO:0004497">
    <property type="term" value="F:monooxygenase activity"/>
    <property type="evidence" value="ECO:0007669"/>
    <property type="project" value="UniProtKB-KW"/>
</dbReference>
<keyword evidence="10" id="KW-0812">Transmembrane</keyword>